<name>A0A8T2N9H3_9TELE</name>
<organism evidence="1 2">
    <name type="scientific">Albula glossodonta</name>
    <name type="common">roundjaw bonefish</name>
    <dbReference type="NCBI Taxonomy" id="121402"/>
    <lineage>
        <taxon>Eukaryota</taxon>
        <taxon>Metazoa</taxon>
        <taxon>Chordata</taxon>
        <taxon>Craniata</taxon>
        <taxon>Vertebrata</taxon>
        <taxon>Euteleostomi</taxon>
        <taxon>Actinopterygii</taxon>
        <taxon>Neopterygii</taxon>
        <taxon>Teleostei</taxon>
        <taxon>Albuliformes</taxon>
        <taxon>Albulidae</taxon>
        <taxon>Albula</taxon>
    </lineage>
</organism>
<dbReference type="EMBL" id="JAFBMS010000122">
    <property type="protein sequence ID" value="KAG9335331.1"/>
    <property type="molecule type" value="Genomic_DNA"/>
</dbReference>
<sequence>MSGCETAEDTLEYSDVVITGVQPGQPLPASLTSRVANFRAMVLQPDTWLDNWKTVRRQWPDVQVQEASSDCGLFAIMNSLTLCRGFHLHCQPASWRWMSTATADGPYGKNLGVRFARAAHS</sequence>
<keyword evidence="2" id="KW-1185">Reference proteome</keyword>
<protein>
    <submittedName>
        <fullName evidence="1">Uncharacterized protein</fullName>
    </submittedName>
</protein>
<dbReference type="InterPro" id="IPR038765">
    <property type="entry name" value="Papain-like_cys_pep_sf"/>
</dbReference>
<dbReference type="Gene3D" id="3.40.395.10">
    <property type="entry name" value="Adenoviral Proteinase, Chain A"/>
    <property type="match status" value="1"/>
</dbReference>
<proteinExistence type="predicted"/>
<dbReference type="Proteomes" id="UP000824540">
    <property type="component" value="Unassembled WGS sequence"/>
</dbReference>
<dbReference type="SUPFAM" id="SSF54001">
    <property type="entry name" value="Cysteine proteinases"/>
    <property type="match status" value="1"/>
</dbReference>
<accession>A0A8T2N9H3</accession>
<comment type="caution">
    <text evidence="1">The sequence shown here is derived from an EMBL/GenBank/DDBJ whole genome shotgun (WGS) entry which is preliminary data.</text>
</comment>
<reference evidence="1" key="1">
    <citation type="thesis" date="2021" institute="BYU ScholarsArchive" country="Provo, UT, USA">
        <title>Applications of and Algorithms for Genome Assembly and Genomic Analyses with an Emphasis on Marine Teleosts.</title>
        <authorList>
            <person name="Pickett B.D."/>
        </authorList>
    </citation>
    <scope>NUCLEOTIDE SEQUENCE</scope>
    <source>
        <strain evidence="1">HI-2016</strain>
    </source>
</reference>
<dbReference type="AlphaFoldDB" id="A0A8T2N9H3"/>
<gene>
    <name evidence="1" type="ORF">JZ751_005331</name>
</gene>
<evidence type="ECO:0000313" key="2">
    <source>
        <dbReference type="Proteomes" id="UP000824540"/>
    </source>
</evidence>
<evidence type="ECO:0000313" key="1">
    <source>
        <dbReference type="EMBL" id="KAG9335331.1"/>
    </source>
</evidence>